<dbReference type="Proteomes" id="UP000029553">
    <property type="component" value="Unassembled WGS sequence"/>
</dbReference>
<dbReference type="EMBL" id="AWOR01000057">
    <property type="protein sequence ID" value="KGH27746.1"/>
    <property type="molecule type" value="Genomic_DNA"/>
</dbReference>
<dbReference type="AlphaFoldDB" id="A0A096FBJ5"/>
<reference evidence="1 2" key="1">
    <citation type="submission" date="2013-09" db="EMBL/GenBank/DDBJ databases">
        <title>High correlation between genotypes and phenotypes of environmental bacteria Comamonas testosteroni strains.</title>
        <authorList>
            <person name="Liu L."/>
            <person name="Zhu W."/>
            <person name="Xia X."/>
            <person name="Xu B."/>
            <person name="Luo M."/>
            <person name="Wang G."/>
        </authorList>
    </citation>
    <scope>NUCLEOTIDE SEQUENCE [LARGE SCALE GENOMIC DNA]</scope>
    <source>
        <strain evidence="1 2">JL40</strain>
    </source>
</reference>
<sequence length="86" mass="9083">MLGEQATGAIEGVYIHTVSHEPPKATFHGKPVQLAIVTEDGQIIAAGVNVAQELEAAIVSCYRNTLKGLGHLRVQSCPIPPLRKAA</sequence>
<evidence type="ECO:0000313" key="1">
    <source>
        <dbReference type="EMBL" id="KGH27746.1"/>
    </source>
</evidence>
<dbReference type="RefSeq" id="WP_034371647.1">
    <property type="nucleotide sequence ID" value="NZ_AWOR01000057.1"/>
</dbReference>
<organism evidence="1 2">
    <name type="scientific">Comamonas testosteroni</name>
    <name type="common">Pseudomonas testosteroni</name>
    <dbReference type="NCBI Taxonomy" id="285"/>
    <lineage>
        <taxon>Bacteria</taxon>
        <taxon>Pseudomonadati</taxon>
        <taxon>Pseudomonadota</taxon>
        <taxon>Betaproteobacteria</taxon>
        <taxon>Burkholderiales</taxon>
        <taxon>Comamonadaceae</taxon>
        <taxon>Comamonas</taxon>
    </lineage>
</organism>
<comment type="caution">
    <text evidence="1">The sequence shown here is derived from an EMBL/GenBank/DDBJ whole genome shotgun (WGS) entry which is preliminary data.</text>
</comment>
<gene>
    <name evidence="1" type="ORF">P353_17045</name>
</gene>
<name>A0A096FBJ5_COMTE</name>
<accession>A0A096FBJ5</accession>
<evidence type="ECO:0000313" key="2">
    <source>
        <dbReference type="Proteomes" id="UP000029553"/>
    </source>
</evidence>
<protein>
    <submittedName>
        <fullName evidence="1">Uncharacterized protein</fullName>
    </submittedName>
</protein>
<proteinExistence type="predicted"/>